<sequence>MYSLSFSSKRLGRVVKFGNLLNPLEINCFEIVVLPDPDIPEIIQLLFDFSLDKVTPPTKKSYPNQITSSAGGHVEQGENYKNAAERELREELGVKTSIKDLGRFDVITSKERAIHHLFIGKTNNKISTDINEIASYHFLSPKIIKSDIVLHPRKYAKPFHEALAFYLKYIN</sequence>
<accession>A0A1F6Y5R3</accession>
<dbReference type="Pfam" id="PF00293">
    <property type="entry name" value="NUDIX"/>
    <property type="match status" value="1"/>
</dbReference>
<dbReference type="Proteomes" id="UP000177693">
    <property type="component" value="Unassembled WGS sequence"/>
</dbReference>
<dbReference type="PROSITE" id="PS51462">
    <property type="entry name" value="NUDIX"/>
    <property type="match status" value="1"/>
</dbReference>
<comment type="caution">
    <text evidence="3">The sequence shown here is derived from an EMBL/GenBank/DDBJ whole genome shotgun (WGS) entry which is preliminary data.</text>
</comment>
<dbReference type="InterPro" id="IPR015797">
    <property type="entry name" value="NUDIX_hydrolase-like_dom_sf"/>
</dbReference>
<evidence type="ECO:0000313" key="4">
    <source>
        <dbReference type="Proteomes" id="UP000177693"/>
    </source>
</evidence>
<evidence type="ECO:0000313" key="3">
    <source>
        <dbReference type="EMBL" id="OGJ01694.1"/>
    </source>
</evidence>
<dbReference type="EMBL" id="MFVL01000013">
    <property type="protein sequence ID" value="OGJ01694.1"/>
    <property type="molecule type" value="Genomic_DNA"/>
</dbReference>
<dbReference type="InterPro" id="IPR000086">
    <property type="entry name" value="NUDIX_hydrolase_dom"/>
</dbReference>
<dbReference type="PROSITE" id="PS00893">
    <property type="entry name" value="NUDIX_BOX"/>
    <property type="match status" value="1"/>
</dbReference>
<dbReference type="Gene3D" id="3.90.79.10">
    <property type="entry name" value="Nucleoside Triphosphate Pyrophosphohydrolase"/>
    <property type="match status" value="1"/>
</dbReference>
<dbReference type="InterPro" id="IPR020084">
    <property type="entry name" value="NUDIX_hydrolase_CS"/>
</dbReference>
<keyword evidence="1" id="KW-0378">Hydrolase</keyword>
<name>A0A1F6Y5R3_9BACT</name>
<dbReference type="GO" id="GO:0016787">
    <property type="term" value="F:hydrolase activity"/>
    <property type="evidence" value="ECO:0007669"/>
    <property type="project" value="UniProtKB-KW"/>
</dbReference>
<organism evidence="3 4">
    <name type="scientific">Candidatus Nomurabacteria bacterium RIFCSPLOWO2_02_FULL_40_67</name>
    <dbReference type="NCBI Taxonomy" id="1801787"/>
    <lineage>
        <taxon>Bacteria</taxon>
        <taxon>Candidatus Nomuraibacteriota</taxon>
    </lineage>
</organism>
<dbReference type="AlphaFoldDB" id="A0A1F6Y5R3"/>
<feature type="domain" description="Nudix hydrolase" evidence="2">
    <location>
        <begin position="37"/>
        <end position="161"/>
    </location>
</feature>
<evidence type="ECO:0000256" key="1">
    <source>
        <dbReference type="ARBA" id="ARBA00022801"/>
    </source>
</evidence>
<proteinExistence type="predicted"/>
<evidence type="ECO:0000259" key="2">
    <source>
        <dbReference type="PROSITE" id="PS51462"/>
    </source>
</evidence>
<reference evidence="3 4" key="1">
    <citation type="journal article" date="2016" name="Nat. Commun.">
        <title>Thousands of microbial genomes shed light on interconnected biogeochemical processes in an aquifer system.</title>
        <authorList>
            <person name="Anantharaman K."/>
            <person name="Brown C.T."/>
            <person name="Hug L.A."/>
            <person name="Sharon I."/>
            <person name="Castelle C.J."/>
            <person name="Probst A.J."/>
            <person name="Thomas B.C."/>
            <person name="Singh A."/>
            <person name="Wilkins M.J."/>
            <person name="Karaoz U."/>
            <person name="Brodie E.L."/>
            <person name="Williams K.H."/>
            <person name="Hubbard S.S."/>
            <person name="Banfield J.F."/>
        </authorList>
    </citation>
    <scope>NUCLEOTIDE SEQUENCE [LARGE SCALE GENOMIC DNA]</scope>
</reference>
<dbReference type="SUPFAM" id="SSF55811">
    <property type="entry name" value="Nudix"/>
    <property type="match status" value="1"/>
</dbReference>
<gene>
    <name evidence="3" type="ORF">A3I23_00270</name>
</gene>
<protein>
    <recommendedName>
        <fullName evidence="2">Nudix hydrolase domain-containing protein</fullName>
    </recommendedName>
</protein>